<proteinExistence type="predicted"/>
<reference evidence="2" key="1">
    <citation type="journal article" date="2022" name="Int. J. Mol. Sci.">
        <title>Draft Genome of Tanacetum Coccineum: Genomic Comparison of Closely Related Tanacetum-Family Plants.</title>
        <authorList>
            <person name="Yamashiro T."/>
            <person name="Shiraishi A."/>
            <person name="Nakayama K."/>
            <person name="Satake H."/>
        </authorList>
    </citation>
    <scope>NUCLEOTIDE SEQUENCE</scope>
</reference>
<name>A0ABQ4YPE8_9ASTR</name>
<comment type="caution">
    <text evidence="2">The sequence shown here is derived from an EMBL/GenBank/DDBJ whole genome shotgun (WGS) entry which is preliminary data.</text>
</comment>
<organism evidence="2 3">
    <name type="scientific">Tanacetum coccineum</name>
    <dbReference type="NCBI Taxonomy" id="301880"/>
    <lineage>
        <taxon>Eukaryota</taxon>
        <taxon>Viridiplantae</taxon>
        <taxon>Streptophyta</taxon>
        <taxon>Embryophyta</taxon>
        <taxon>Tracheophyta</taxon>
        <taxon>Spermatophyta</taxon>
        <taxon>Magnoliopsida</taxon>
        <taxon>eudicotyledons</taxon>
        <taxon>Gunneridae</taxon>
        <taxon>Pentapetalae</taxon>
        <taxon>asterids</taxon>
        <taxon>campanulids</taxon>
        <taxon>Asterales</taxon>
        <taxon>Asteraceae</taxon>
        <taxon>Asteroideae</taxon>
        <taxon>Anthemideae</taxon>
        <taxon>Anthemidinae</taxon>
        <taxon>Tanacetum</taxon>
    </lineage>
</organism>
<keyword evidence="3" id="KW-1185">Reference proteome</keyword>
<evidence type="ECO:0000313" key="2">
    <source>
        <dbReference type="EMBL" id="GJS78772.1"/>
    </source>
</evidence>
<feature type="compositionally biased region" description="Basic and acidic residues" evidence="1">
    <location>
        <begin position="28"/>
        <end position="37"/>
    </location>
</feature>
<evidence type="ECO:0000313" key="3">
    <source>
        <dbReference type="Proteomes" id="UP001151760"/>
    </source>
</evidence>
<reference evidence="2" key="2">
    <citation type="submission" date="2022-01" db="EMBL/GenBank/DDBJ databases">
        <authorList>
            <person name="Yamashiro T."/>
            <person name="Shiraishi A."/>
            <person name="Satake H."/>
            <person name="Nakayama K."/>
        </authorList>
    </citation>
    <scope>NUCLEOTIDE SEQUENCE</scope>
</reference>
<accession>A0ABQ4YPE8</accession>
<dbReference type="EMBL" id="BQNB010010549">
    <property type="protein sequence ID" value="GJS78772.1"/>
    <property type="molecule type" value="Genomic_DNA"/>
</dbReference>
<gene>
    <name evidence="2" type="ORF">Tco_0728653</name>
</gene>
<sequence>MNGTMDNLEERTVNLKMVFAYLKNKKMLERQENKPNKETPSSDGTANEDIAEFEVASKSKSSTSKPKKVTTHKVVTQKVQTKAFPAKSPVPIRNCILGLAAAYAWACTSNKTLGTRKPKDAIVAGQARKGKKKDISSTRGREISAQPHLVFTNDDLLSEILIRLPILCIHLFTTVSKQWLQILTSPHFTDRRRKIPNIDPPAVVYLDWPLIIENQFITKWCKLEANLNDAFHWLEGLNRELKHCKLNYEDHDHPIMTSLEIPHGLHRGRNFLESFGGPSNDLILLLMEIPHMLHIEGKFFESCGCLLLVCRDDIGYIEFTIYEMMKGSSVWSVRYLVNIQQLMNPLPKGWSIRTSVWSICLGEGEEDAFMVINLSRKVVKYNLISKTNTEIFDISSNQMDDDDDTVVFIPPFEVDHNLYEFIPSLASV</sequence>
<evidence type="ECO:0000256" key="1">
    <source>
        <dbReference type="SAM" id="MobiDB-lite"/>
    </source>
</evidence>
<dbReference type="SUPFAM" id="SSF81383">
    <property type="entry name" value="F-box domain"/>
    <property type="match status" value="1"/>
</dbReference>
<dbReference type="InterPro" id="IPR036047">
    <property type="entry name" value="F-box-like_dom_sf"/>
</dbReference>
<feature type="region of interest" description="Disordered" evidence="1">
    <location>
        <begin position="28"/>
        <end position="49"/>
    </location>
</feature>
<dbReference type="Proteomes" id="UP001151760">
    <property type="component" value="Unassembled WGS sequence"/>
</dbReference>
<protein>
    <submittedName>
        <fullName evidence="2">Lysophospholipid acyltransferase 1-like protein</fullName>
    </submittedName>
</protein>